<dbReference type="GO" id="GO:0015075">
    <property type="term" value="F:monoatomic ion transmembrane transporter activity"/>
    <property type="evidence" value="ECO:0007669"/>
    <property type="project" value="InterPro"/>
</dbReference>
<dbReference type="GO" id="GO:0005743">
    <property type="term" value="C:mitochondrial inner membrane"/>
    <property type="evidence" value="ECO:0007669"/>
    <property type="project" value="TreeGrafter"/>
</dbReference>
<dbReference type="InterPro" id="IPR004686">
    <property type="entry name" value="Mtc"/>
</dbReference>
<comment type="similarity">
    <text evidence="2">Belongs to the sideroflexin family.</text>
</comment>
<keyword evidence="3" id="KW-0813">Transport</keyword>
<keyword evidence="12" id="KW-1185">Reference proteome</keyword>
<dbReference type="Pfam" id="PF03820">
    <property type="entry name" value="SFXNs"/>
    <property type="match status" value="1"/>
</dbReference>
<evidence type="ECO:0000256" key="8">
    <source>
        <dbReference type="ARBA" id="ARBA00023136"/>
    </source>
</evidence>
<reference evidence="12" key="2">
    <citation type="submission" date="2012-11" db="EMBL/GenBank/DDBJ databases">
        <authorList>
            <person name="Kuo A."/>
            <person name="Curtis B.A."/>
            <person name="Tanifuji G."/>
            <person name="Burki F."/>
            <person name="Gruber A."/>
            <person name="Irimia M."/>
            <person name="Maruyama S."/>
            <person name="Arias M.C."/>
            <person name="Ball S.G."/>
            <person name="Gile G.H."/>
            <person name="Hirakawa Y."/>
            <person name="Hopkins J.F."/>
            <person name="Rensing S.A."/>
            <person name="Schmutz J."/>
            <person name="Symeonidi A."/>
            <person name="Elias M."/>
            <person name="Eveleigh R.J."/>
            <person name="Herman E.K."/>
            <person name="Klute M.J."/>
            <person name="Nakayama T."/>
            <person name="Obornik M."/>
            <person name="Reyes-Prieto A."/>
            <person name="Armbrust E.V."/>
            <person name="Aves S.J."/>
            <person name="Beiko R.G."/>
            <person name="Coutinho P."/>
            <person name="Dacks J.B."/>
            <person name="Durnford D.G."/>
            <person name="Fast N.M."/>
            <person name="Green B.R."/>
            <person name="Grisdale C."/>
            <person name="Hempe F."/>
            <person name="Henrissat B."/>
            <person name="Hoppner M.P."/>
            <person name="Ishida K.-I."/>
            <person name="Kim E."/>
            <person name="Koreny L."/>
            <person name="Kroth P.G."/>
            <person name="Liu Y."/>
            <person name="Malik S.-B."/>
            <person name="Maier U.G."/>
            <person name="McRose D."/>
            <person name="Mock T."/>
            <person name="Neilson J.A."/>
            <person name="Onodera N.T."/>
            <person name="Poole A.M."/>
            <person name="Pritham E.J."/>
            <person name="Richards T.A."/>
            <person name="Rocap G."/>
            <person name="Roy S.W."/>
            <person name="Sarai C."/>
            <person name="Schaack S."/>
            <person name="Shirato S."/>
            <person name="Slamovits C.H."/>
            <person name="Spencer D.F."/>
            <person name="Suzuki S."/>
            <person name="Worden A.Z."/>
            <person name="Zauner S."/>
            <person name="Barry K."/>
            <person name="Bell C."/>
            <person name="Bharti A.K."/>
            <person name="Crow J.A."/>
            <person name="Grimwood J."/>
            <person name="Kramer R."/>
            <person name="Lindquist E."/>
            <person name="Lucas S."/>
            <person name="Salamov A."/>
            <person name="McFadden G.I."/>
            <person name="Lane C.E."/>
            <person name="Keeling P.J."/>
            <person name="Gray M.W."/>
            <person name="Grigoriev I.V."/>
            <person name="Archibald J.M."/>
        </authorList>
    </citation>
    <scope>NUCLEOTIDE SEQUENCE</scope>
    <source>
        <strain evidence="12">CCMP2712</strain>
    </source>
</reference>
<evidence type="ECO:0000256" key="6">
    <source>
        <dbReference type="ARBA" id="ARBA00022989"/>
    </source>
</evidence>
<keyword evidence="5" id="KW-0029">Amino-acid transport</keyword>
<dbReference type="AlphaFoldDB" id="L1JM64"/>
<dbReference type="PANTHER" id="PTHR11153">
    <property type="entry name" value="SIDEROFLEXIN"/>
    <property type="match status" value="1"/>
</dbReference>
<dbReference type="GO" id="GO:0006865">
    <property type="term" value="P:amino acid transport"/>
    <property type="evidence" value="ECO:0007669"/>
    <property type="project" value="UniProtKB-KW"/>
</dbReference>
<feature type="transmembrane region" description="Helical" evidence="9">
    <location>
        <begin position="199"/>
        <end position="220"/>
    </location>
</feature>
<evidence type="ECO:0000256" key="4">
    <source>
        <dbReference type="ARBA" id="ARBA00022692"/>
    </source>
</evidence>
<dbReference type="GO" id="GO:1990542">
    <property type="term" value="P:mitochondrial transmembrane transport"/>
    <property type="evidence" value="ECO:0007669"/>
    <property type="project" value="TreeGrafter"/>
</dbReference>
<evidence type="ECO:0000256" key="3">
    <source>
        <dbReference type="ARBA" id="ARBA00022448"/>
    </source>
</evidence>
<dbReference type="Proteomes" id="UP000011087">
    <property type="component" value="Unassembled WGS sequence"/>
</dbReference>
<reference evidence="10 12" key="1">
    <citation type="journal article" date="2012" name="Nature">
        <title>Algal genomes reveal evolutionary mosaicism and the fate of nucleomorphs.</title>
        <authorList>
            <consortium name="DOE Joint Genome Institute"/>
            <person name="Curtis B.A."/>
            <person name="Tanifuji G."/>
            <person name="Burki F."/>
            <person name="Gruber A."/>
            <person name="Irimia M."/>
            <person name="Maruyama S."/>
            <person name="Arias M.C."/>
            <person name="Ball S.G."/>
            <person name="Gile G.H."/>
            <person name="Hirakawa Y."/>
            <person name="Hopkins J.F."/>
            <person name="Kuo A."/>
            <person name="Rensing S.A."/>
            <person name="Schmutz J."/>
            <person name="Symeonidi A."/>
            <person name="Elias M."/>
            <person name="Eveleigh R.J."/>
            <person name="Herman E.K."/>
            <person name="Klute M.J."/>
            <person name="Nakayama T."/>
            <person name="Obornik M."/>
            <person name="Reyes-Prieto A."/>
            <person name="Armbrust E.V."/>
            <person name="Aves S.J."/>
            <person name="Beiko R.G."/>
            <person name="Coutinho P."/>
            <person name="Dacks J.B."/>
            <person name="Durnford D.G."/>
            <person name="Fast N.M."/>
            <person name="Green B.R."/>
            <person name="Grisdale C.J."/>
            <person name="Hempel F."/>
            <person name="Henrissat B."/>
            <person name="Hoppner M.P."/>
            <person name="Ishida K."/>
            <person name="Kim E."/>
            <person name="Koreny L."/>
            <person name="Kroth P.G."/>
            <person name="Liu Y."/>
            <person name="Malik S.B."/>
            <person name="Maier U.G."/>
            <person name="McRose D."/>
            <person name="Mock T."/>
            <person name="Neilson J.A."/>
            <person name="Onodera N.T."/>
            <person name="Poole A.M."/>
            <person name="Pritham E.J."/>
            <person name="Richards T.A."/>
            <person name="Rocap G."/>
            <person name="Roy S.W."/>
            <person name="Sarai C."/>
            <person name="Schaack S."/>
            <person name="Shirato S."/>
            <person name="Slamovits C.H."/>
            <person name="Spencer D.F."/>
            <person name="Suzuki S."/>
            <person name="Worden A.Z."/>
            <person name="Zauner S."/>
            <person name="Barry K."/>
            <person name="Bell C."/>
            <person name="Bharti A.K."/>
            <person name="Crow J.A."/>
            <person name="Grimwood J."/>
            <person name="Kramer R."/>
            <person name="Lindquist E."/>
            <person name="Lucas S."/>
            <person name="Salamov A."/>
            <person name="McFadden G.I."/>
            <person name="Lane C.E."/>
            <person name="Keeling P.J."/>
            <person name="Gray M.W."/>
            <person name="Grigoriev I.V."/>
            <person name="Archibald J.M."/>
        </authorList>
    </citation>
    <scope>NUCLEOTIDE SEQUENCE</scope>
    <source>
        <strain evidence="10 12">CCMP2712</strain>
    </source>
</reference>
<dbReference type="eggNOG" id="KOG3767">
    <property type="taxonomic scope" value="Eukaryota"/>
</dbReference>
<evidence type="ECO:0008006" key="13">
    <source>
        <dbReference type="Google" id="ProtNLM"/>
    </source>
</evidence>
<evidence type="ECO:0000256" key="1">
    <source>
        <dbReference type="ARBA" id="ARBA00004225"/>
    </source>
</evidence>
<dbReference type="HOGENOM" id="CLU_039425_0_0_1"/>
<keyword evidence="8 9" id="KW-0472">Membrane</keyword>
<feature type="transmembrane region" description="Helical" evidence="9">
    <location>
        <begin position="232"/>
        <end position="253"/>
    </location>
</feature>
<name>L1JM64_GUITC</name>
<dbReference type="PaxDb" id="55529-EKX49686"/>
<dbReference type="EMBL" id="JH992981">
    <property type="protein sequence ID" value="EKX49686.1"/>
    <property type="molecule type" value="Genomic_DNA"/>
</dbReference>
<evidence type="ECO:0000313" key="11">
    <source>
        <dbReference type="EnsemblProtists" id="EKX49686"/>
    </source>
</evidence>
<comment type="subcellular location">
    <subcellularLocation>
        <location evidence="1">Mitochondrion membrane</location>
        <topology evidence="1">Multi-pass membrane protein</topology>
    </subcellularLocation>
</comment>
<protein>
    <recommendedName>
        <fullName evidence="13">Sidoreflexin</fullName>
    </recommendedName>
</protein>
<dbReference type="OrthoDB" id="6608471at2759"/>
<dbReference type="EnsemblProtists" id="EKX49686">
    <property type="protein sequence ID" value="EKX49686"/>
    <property type="gene ID" value="GUITHDRAFT_67701"/>
</dbReference>
<evidence type="ECO:0000256" key="5">
    <source>
        <dbReference type="ARBA" id="ARBA00022970"/>
    </source>
</evidence>
<gene>
    <name evidence="10" type="ORF">GUITHDRAFT_67701</name>
</gene>
<evidence type="ECO:0000313" key="10">
    <source>
        <dbReference type="EMBL" id="EKX49686.1"/>
    </source>
</evidence>
<organism evidence="10">
    <name type="scientific">Guillardia theta (strain CCMP2712)</name>
    <name type="common">Cryptophyte</name>
    <dbReference type="NCBI Taxonomy" id="905079"/>
    <lineage>
        <taxon>Eukaryota</taxon>
        <taxon>Cryptophyceae</taxon>
        <taxon>Pyrenomonadales</taxon>
        <taxon>Geminigeraceae</taxon>
        <taxon>Guillardia</taxon>
    </lineage>
</organism>
<feature type="transmembrane region" description="Helical" evidence="9">
    <location>
        <begin position="111"/>
        <end position="132"/>
    </location>
</feature>
<evidence type="ECO:0000256" key="2">
    <source>
        <dbReference type="ARBA" id="ARBA00005974"/>
    </source>
</evidence>
<sequence>MKRWQEEADAAKAKIERFKAGDAQGLSSDELRRAKTIVEAVLHPDTQEPIPAPFRVAAFGPANIPICAGMLMMPQTRFNVVFWQWVNQSYNAGFNYSNRNANSDLSNEKLAAIYLGATTISCGIALGLGEALKKLPLTPSVSSSLFKLVPYMAVAGSNVFNLVSMRSSELATGIPVKDKDGRVLGLSKEAGKSAILQGAITRVVIPAPVLLFPPIIMRFIDQAKLPPRIRPAAELFVIVASVFGALPCAIGLFPQESSVPVSRVEREFQGLKTKDGEEVKQVFFNRGV</sequence>
<accession>L1JM64</accession>
<dbReference type="GeneID" id="17306344"/>
<dbReference type="RefSeq" id="XP_005836666.1">
    <property type="nucleotide sequence ID" value="XM_005836609.1"/>
</dbReference>
<evidence type="ECO:0000256" key="7">
    <source>
        <dbReference type="ARBA" id="ARBA00023128"/>
    </source>
</evidence>
<dbReference type="OMA" id="GTTIFWQ"/>
<evidence type="ECO:0000256" key="9">
    <source>
        <dbReference type="SAM" id="Phobius"/>
    </source>
</evidence>
<keyword evidence="6 9" id="KW-1133">Transmembrane helix</keyword>
<proteinExistence type="inferred from homology"/>
<dbReference type="KEGG" id="gtt:GUITHDRAFT_67701"/>
<reference evidence="11" key="3">
    <citation type="submission" date="2016-03" db="UniProtKB">
        <authorList>
            <consortium name="EnsemblProtists"/>
        </authorList>
    </citation>
    <scope>IDENTIFICATION</scope>
</reference>
<evidence type="ECO:0000313" key="12">
    <source>
        <dbReference type="Proteomes" id="UP000011087"/>
    </source>
</evidence>
<keyword evidence="7" id="KW-0496">Mitochondrion</keyword>
<dbReference type="PANTHER" id="PTHR11153:SF6">
    <property type="entry name" value="SIDEROFLEXIN-5"/>
    <property type="match status" value="1"/>
</dbReference>
<dbReference type="STRING" id="905079.L1JM64"/>
<keyword evidence="4 9" id="KW-0812">Transmembrane</keyword>